<evidence type="ECO:0000256" key="3">
    <source>
        <dbReference type="ARBA" id="ARBA00022679"/>
    </source>
</evidence>
<dbReference type="SUPFAM" id="SSF53448">
    <property type="entry name" value="Nucleotide-diphospho-sugar transferases"/>
    <property type="match status" value="1"/>
</dbReference>
<evidence type="ECO:0000313" key="5">
    <source>
        <dbReference type="EMBL" id="CBX94699.1"/>
    </source>
</evidence>
<dbReference type="GeneID" id="13287549"/>
<keyword evidence="6" id="KW-1185">Reference proteome</keyword>
<feature type="transmembrane region" description="Helical" evidence="4">
    <location>
        <begin position="13"/>
        <end position="34"/>
    </location>
</feature>
<comment type="similarity">
    <text evidence="1">Belongs to the glycosyltransferase 34 family.</text>
</comment>
<evidence type="ECO:0000256" key="2">
    <source>
        <dbReference type="ARBA" id="ARBA00022676"/>
    </source>
</evidence>
<dbReference type="InterPro" id="IPR029044">
    <property type="entry name" value="Nucleotide-diphossugar_trans"/>
</dbReference>
<dbReference type="STRING" id="985895.E4ZTY9"/>
<dbReference type="OMA" id="FWNKPSY"/>
<protein>
    <submittedName>
        <fullName evidence="5">Similar to galactosyl transferase GMA12/MNN10 family protein</fullName>
    </submittedName>
</protein>
<evidence type="ECO:0000256" key="1">
    <source>
        <dbReference type="ARBA" id="ARBA00005664"/>
    </source>
</evidence>
<dbReference type="InParanoid" id="E4ZTY9"/>
<dbReference type="InterPro" id="IPR008630">
    <property type="entry name" value="Glyco_trans_34"/>
</dbReference>
<dbReference type="Proteomes" id="UP000002668">
    <property type="component" value="Genome"/>
</dbReference>
<keyword evidence="2" id="KW-0328">Glycosyltransferase</keyword>
<dbReference type="Gene3D" id="3.90.550.10">
    <property type="entry name" value="Spore Coat Polysaccharide Biosynthesis Protein SpsA, Chain A"/>
    <property type="match status" value="1"/>
</dbReference>
<dbReference type="FunFam" id="3.90.550.10:FF:000237">
    <property type="entry name" value="WGS project CABT00000000 data, contig 2.1"/>
    <property type="match status" value="1"/>
</dbReference>
<dbReference type="AlphaFoldDB" id="E4ZTY9"/>
<dbReference type="EMBL" id="FP929125">
    <property type="protein sequence ID" value="CBX94699.1"/>
    <property type="molecule type" value="Genomic_DNA"/>
</dbReference>
<organism evidence="6">
    <name type="scientific">Leptosphaeria maculans (strain JN3 / isolate v23.1.3 / race Av1-4-5-6-7-8)</name>
    <name type="common">Blackleg fungus</name>
    <name type="synonym">Phoma lingam</name>
    <dbReference type="NCBI Taxonomy" id="985895"/>
    <lineage>
        <taxon>Eukaryota</taxon>
        <taxon>Fungi</taxon>
        <taxon>Dikarya</taxon>
        <taxon>Ascomycota</taxon>
        <taxon>Pezizomycotina</taxon>
        <taxon>Dothideomycetes</taxon>
        <taxon>Pleosporomycetidae</taxon>
        <taxon>Pleosporales</taxon>
        <taxon>Pleosporineae</taxon>
        <taxon>Leptosphaeriaceae</taxon>
        <taxon>Plenodomus</taxon>
        <taxon>Plenodomus lingam/Leptosphaeria maculans species complex</taxon>
    </lineage>
</organism>
<accession>E4ZTY9</accession>
<dbReference type="GO" id="GO:0016757">
    <property type="term" value="F:glycosyltransferase activity"/>
    <property type="evidence" value="ECO:0007669"/>
    <property type="project" value="UniProtKB-KW"/>
</dbReference>
<sequence>MRPCAVFNLATEYLGFKIFVTFCILLLSAQLYLIPHSRTDNPNHSTIGTKQSHRVSSFVSHGDTQCLPEISHQLIHDSTTKHVVCRKHSPFTTRRMRIGLATAHFGEQQNHYQNALESHLLHSLIYGTEVHVMCDPIVDDLWNKPAFLLDLLMDEMIKPESKRLEWIMWVDRDTLILDQCRPISSFLPPDLPGLGGRWNRSKDSNKNKRNTTNLLVNNDLNGLNNGVFLLRVCRWAVELFTAILAFRHYNPGVQLTFTEQSAMEIVINRQDFKDQVQFVPQYWFNGYSNGSPQQFKDRKDDDGLREEDVRRGDYLVHFAGVEKKDEVISGWVSVLRELPDIWESRTIQRDISIKIEEFWEQLGY</sequence>
<name>E4ZTY9_LEPMJ</name>
<dbReference type="eggNOG" id="ENOG502SHP1">
    <property type="taxonomic scope" value="Eukaryota"/>
</dbReference>
<dbReference type="GO" id="GO:0000139">
    <property type="term" value="C:Golgi membrane"/>
    <property type="evidence" value="ECO:0007669"/>
    <property type="project" value="TreeGrafter"/>
</dbReference>
<keyword evidence="4" id="KW-0812">Transmembrane</keyword>
<dbReference type="PANTHER" id="PTHR31306">
    <property type="entry name" value="ALPHA-1,6-MANNOSYLTRANSFERASE MNN11-RELATED"/>
    <property type="match status" value="1"/>
</dbReference>
<dbReference type="PANTHER" id="PTHR31306:SF8">
    <property type="entry name" value="GLYCOSYLTRANSFERASE FAMILY 34 PROTEIN"/>
    <property type="match status" value="1"/>
</dbReference>
<dbReference type="OrthoDB" id="407658at2759"/>
<dbReference type="CAZy" id="GT34">
    <property type="family name" value="Glycosyltransferase Family 34"/>
</dbReference>
<keyword evidence="4" id="KW-0472">Membrane</keyword>
<dbReference type="VEuPathDB" id="FungiDB:LEMA_P117020.1"/>
<dbReference type="GO" id="GO:0006487">
    <property type="term" value="P:protein N-linked glycosylation"/>
    <property type="evidence" value="ECO:0007669"/>
    <property type="project" value="TreeGrafter"/>
</dbReference>
<evidence type="ECO:0000313" key="6">
    <source>
        <dbReference type="Proteomes" id="UP000002668"/>
    </source>
</evidence>
<keyword evidence="3 5" id="KW-0808">Transferase</keyword>
<dbReference type="Pfam" id="PF05637">
    <property type="entry name" value="Glyco_transf_34"/>
    <property type="match status" value="1"/>
</dbReference>
<keyword evidence="4" id="KW-1133">Transmembrane helix</keyword>
<evidence type="ECO:0000256" key="4">
    <source>
        <dbReference type="SAM" id="Phobius"/>
    </source>
</evidence>
<proteinExistence type="inferred from homology"/>
<dbReference type="HOGENOM" id="CLU_039079_3_0_1"/>
<gene>
    <name evidence="5" type="ORF">LEMA_P117020.1</name>
</gene>
<reference evidence="6" key="1">
    <citation type="journal article" date="2011" name="Nat. Commun.">
        <title>Effector diversification within compartments of the Leptosphaeria maculans genome affected by Repeat-Induced Point mutations.</title>
        <authorList>
            <person name="Rouxel T."/>
            <person name="Grandaubert J."/>
            <person name="Hane J.K."/>
            <person name="Hoede C."/>
            <person name="van de Wouw A.P."/>
            <person name="Couloux A."/>
            <person name="Dominguez V."/>
            <person name="Anthouard V."/>
            <person name="Bally P."/>
            <person name="Bourras S."/>
            <person name="Cozijnsen A.J."/>
            <person name="Ciuffetti L.M."/>
            <person name="Degrave A."/>
            <person name="Dilmaghani A."/>
            <person name="Duret L."/>
            <person name="Fudal I."/>
            <person name="Goodwin S.B."/>
            <person name="Gout L."/>
            <person name="Glaser N."/>
            <person name="Linglin J."/>
            <person name="Kema G.H.J."/>
            <person name="Lapalu N."/>
            <person name="Lawrence C.B."/>
            <person name="May K."/>
            <person name="Meyer M."/>
            <person name="Ollivier B."/>
            <person name="Poulain J."/>
            <person name="Schoch C.L."/>
            <person name="Simon A."/>
            <person name="Spatafora J.W."/>
            <person name="Stachowiak A."/>
            <person name="Turgeon B.G."/>
            <person name="Tyler B.M."/>
            <person name="Vincent D."/>
            <person name="Weissenbach J."/>
            <person name="Amselem J."/>
            <person name="Quesneville H."/>
            <person name="Oliver R.P."/>
            <person name="Wincker P."/>
            <person name="Balesdent M.-H."/>
            <person name="Howlett B.J."/>
        </authorList>
    </citation>
    <scope>NUCLEOTIDE SEQUENCE [LARGE SCALE GENOMIC DNA]</scope>
    <source>
        <strain evidence="6">JN3 / isolate v23.1.3 / race Av1-4-5-6-7-8</strain>
    </source>
</reference>